<dbReference type="HAMAP" id="MF_02065">
    <property type="entry name" value="MltG"/>
    <property type="match status" value="1"/>
</dbReference>
<feature type="compositionally biased region" description="Low complexity" evidence="8">
    <location>
        <begin position="49"/>
        <end position="96"/>
    </location>
</feature>
<proteinExistence type="inferred from homology"/>
<evidence type="ECO:0000313" key="10">
    <source>
        <dbReference type="Proteomes" id="UP001470023"/>
    </source>
</evidence>
<feature type="compositionally biased region" description="Low complexity" evidence="8">
    <location>
        <begin position="116"/>
        <end position="129"/>
    </location>
</feature>
<comment type="similarity">
    <text evidence="7">Belongs to the transglycosylase MltG family.</text>
</comment>
<feature type="site" description="Important for catalytic activity" evidence="7">
    <location>
        <position position="434"/>
    </location>
</feature>
<keyword evidence="10" id="KW-1185">Reference proteome</keyword>
<feature type="transmembrane region" description="Helical" evidence="7">
    <location>
        <begin position="203"/>
        <end position="226"/>
    </location>
</feature>
<comment type="function">
    <text evidence="7">Functions as a peptidoglycan terminase that cleaves nascent peptidoglycan strands endolytically to terminate their elongation.</text>
</comment>
<evidence type="ECO:0000256" key="7">
    <source>
        <dbReference type="HAMAP-Rule" id="MF_02065"/>
    </source>
</evidence>
<keyword evidence="5 7" id="KW-0456">Lyase</keyword>
<comment type="caution">
    <text evidence="9">The sequence shown here is derived from an EMBL/GenBank/DDBJ whole genome shotgun (WGS) entry which is preliminary data.</text>
</comment>
<protein>
    <recommendedName>
        <fullName evidence="7">Endolytic murein transglycosylase</fullName>
        <ecNumber evidence="7">4.2.2.29</ecNumber>
    </recommendedName>
    <alternativeName>
        <fullName evidence="7">Peptidoglycan lytic transglycosylase</fullName>
    </alternativeName>
    <alternativeName>
        <fullName evidence="7">Peptidoglycan polymerization terminase</fullName>
    </alternativeName>
</protein>
<keyword evidence="4 7" id="KW-0472">Membrane</keyword>
<dbReference type="Gene3D" id="3.30.1490.480">
    <property type="entry name" value="Endolytic murein transglycosylase"/>
    <property type="match status" value="1"/>
</dbReference>
<dbReference type="EC" id="4.2.2.29" evidence="7"/>
<evidence type="ECO:0000256" key="5">
    <source>
        <dbReference type="ARBA" id="ARBA00023239"/>
    </source>
</evidence>
<dbReference type="NCBIfam" id="TIGR00247">
    <property type="entry name" value="endolytic transglycosylase MltG"/>
    <property type="match status" value="1"/>
</dbReference>
<evidence type="ECO:0000256" key="6">
    <source>
        <dbReference type="ARBA" id="ARBA00023316"/>
    </source>
</evidence>
<evidence type="ECO:0000256" key="4">
    <source>
        <dbReference type="ARBA" id="ARBA00023136"/>
    </source>
</evidence>
<dbReference type="RefSeq" id="WP_352064467.1">
    <property type="nucleotide sequence ID" value="NZ_JBEPAZ010000024.1"/>
</dbReference>
<gene>
    <name evidence="7 9" type="primary">mltG</name>
    <name evidence="9" type="ORF">ABT272_25520</name>
</gene>
<accession>A0ABV1UBI2</accession>
<evidence type="ECO:0000256" key="3">
    <source>
        <dbReference type="ARBA" id="ARBA00022989"/>
    </source>
</evidence>
<comment type="catalytic activity">
    <reaction evidence="7">
        <text>a peptidoglycan chain = a peptidoglycan chain with N-acetyl-1,6-anhydromuramyl-[peptide] at the reducing end + a peptidoglycan chain with N-acetylglucosamine at the non-reducing end.</text>
        <dbReference type="EC" id="4.2.2.29"/>
    </reaction>
</comment>
<evidence type="ECO:0000256" key="8">
    <source>
        <dbReference type="SAM" id="MobiDB-lite"/>
    </source>
</evidence>
<dbReference type="PANTHER" id="PTHR30518:SF2">
    <property type="entry name" value="ENDOLYTIC MUREIN TRANSGLYCOSYLASE"/>
    <property type="match status" value="1"/>
</dbReference>
<feature type="compositionally biased region" description="Acidic residues" evidence="8">
    <location>
        <begin position="152"/>
        <end position="165"/>
    </location>
</feature>
<keyword evidence="3 7" id="KW-1133">Transmembrane helix</keyword>
<keyword evidence="1 7" id="KW-1003">Cell membrane</keyword>
<feature type="region of interest" description="Disordered" evidence="8">
    <location>
        <begin position="1"/>
        <end position="199"/>
    </location>
</feature>
<dbReference type="PANTHER" id="PTHR30518">
    <property type="entry name" value="ENDOLYTIC MUREIN TRANSGLYCOSYLASE"/>
    <property type="match status" value="1"/>
</dbReference>
<feature type="compositionally biased region" description="Basic residues" evidence="8">
    <location>
        <begin position="186"/>
        <end position="199"/>
    </location>
</feature>
<keyword evidence="2 7" id="KW-0812">Transmembrane</keyword>
<dbReference type="Pfam" id="PF02618">
    <property type="entry name" value="YceG"/>
    <property type="match status" value="1"/>
</dbReference>
<evidence type="ECO:0000313" key="9">
    <source>
        <dbReference type="EMBL" id="MER6431063.1"/>
    </source>
</evidence>
<name>A0ABV1UBI2_9ACTN</name>
<keyword evidence="6 7" id="KW-0961">Cell wall biogenesis/degradation</keyword>
<evidence type="ECO:0000256" key="1">
    <source>
        <dbReference type="ARBA" id="ARBA00022475"/>
    </source>
</evidence>
<evidence type="ECO:0000256" key="2">
    <source>
        <dbReference type="ARBA" id="ARBA00022692"/>
    </source>
</evidence>
<organism evidence="9 10">
    <name type="scientific">Streptomyces sp. 900105245</name>
    <dbReference type="NCBI Taxonomy" id="3154379"/>
    <lineage>
        <taxon>Bacteria</taxon>
        <taxon>Bacillati</taxon>
        <taxon>Actinomycetota</taxon>
        <taxon>Actinomycetes</taxon>
        <taxon>Kitasatosporales</taxon>
        <taxon>Streptomycetaceae</taxon>
        <taxon>Streptomyces</taxon>
    </lineage>
</organism>
<reference evidence="9 10" key="1">
    <citation type="submission" date="2024-06" db="EMBL/GenBank/DDBJ databases">
        <title>The Natural Products Discovery Center: Release of the First 8490 Sequenced Strains for Exploring Actinobacteria Biosynthetic Diversity.</title>
        <authorList>
            <person name="Kalkreuter E."/>
            <person name="Kautsar S.A."/>
            <person name="Yang D."/>
            <person name="Bader C.D."/>
            <person name="Teijaro C.N."/>
            <person name="Fluegel L."/>
            <person name="Davis C.M."/>
            <person name="Simpson J.R."/>
            <person name="Lauterbach L."/>
            <person name="Steele A.D."/>
            <person name="Gui C."/>
            <person name="Meng S."/>
            <person name="Li G."/>
            <person name="Viehrig K."/>
            <person name="Ye F."/>
            <person name="Su P."/>
            <person name="Kiefer A.F."/>
            <person name="Nichols A."/>
            <person name="Cepeda A.J."/>
            <person name="Yan W."/>
            <person name="Fan B."/>
            <person name="Jiang Y."/>
            <person name="Adhikari A."/>
            <person name="Zheng C.-J."/>
            <person name="Schuster L."/>
            <person name="Cowan T.M."/>
            <person name="Smanski M.J."/>
            <person name="Chevrette M.G."/>
            <person name="De Carvalho L.P.S."/>
            <person name="Shen B."/>
        </authorList>
    </citation>
    <scope>NUCLEOTIDE SEQUENCE [LARGE SCALE GENOMIC DNA]</scope>
    <source>
        <strain evidence="9 10">NPDC001166</strain>
    </source>
</reference>
<sequence length="558" mass="61302">MTEYGRGPGSEPWHPEDPLYGDGGWEGQQAHVGRQSAYGGHPQQPYPQQPQYGDWSQEQQAAYGGQQQHQHYDGQGHPQYDQNYAGHAQQQHFQQGTWDASGSHGQVPYAADPGDPYGQQPAAYGAQQPDLYGTEDAYPPPVPPGRRRPEPEPEPEPEPAADEEEHAFFAGDGGEDDEEHELQSRREKRGKGRKPVKKKKGRTGCACMVVVLVFGGGLGGVGYFGYKFYQNRFGAAPDYAGSGNGEQITVTIPKGAGGWAIGEKLKEAGVVESAAAFVSALQANPRGKGLQDGVYTLQKEMSAASAVELMLSPKSRSNLILAEGLRNAAIYSMIDKRLGVKAGTTARVAKKDYKHLGLPAWALNHPNLKDPLEGFLYPSSYPVTKGQEPEAVLKNMVSQAASTYQELGLEKKAKVLGLDSPWQLLTVASLVQAEGTSHDDFRKMAEVVYNRLEPDNPQTYGRLEFDSTYNYVKNQSKIDLSIAELRKYNNPYNTYFSKGLPPGPISNPGEEALKGALDPTDDGWYYFISMDGKTSKFTRTLEEHEKLVNEWNASRKKN</sequence>
<dbReference type="Proteomes" id="UP001470023">
    <property type="component" value="Unassembled WGS sequence"/>
</dbReference>
<dbReference type="CDD" id="cd08010">
    <property type="entry name" value="MltG_like"/>
    <property type="match status" value="1"/>
</dbReference>
<dbReference type="EMBL" id="JBEPAZ010000024">
    <property type="protein sequence ID" value="MER6431063.1"/>
    <property type="molecule type" value="Genomic_DNA"/>
</dbReference>
<dbReference type="InterPro" id="IPR003770">
    <property type="entry name" value="MLTG-like"/>
</dbReference>
<comment type="subcellular location">
    <subcellularLocation>
        <location evidence="7">Cell membrane</location>
        <topology evidence="7">Single-pass membrane protein</topology>
    </subcellularLocation>
</comment>